<feature type="domain" description="HTH deoR-type" evidence="4">
    <location>
        <begin position="5"/>
        <end position="60"/>
    </location>
</feature>
<name>A0ABX2CG15_9BRAD</name>
<dbReference type="InterPro" id="IPR037171">
    <property type="entry name" value="NagB/RpiA_transferase-like"/>
</dbReference>
<dbReference type="Gene3D" id="1.10.10.10">
    <property type="entry name" value="Winged helix-like DNA-binding domain superfamily/Winged helix DNA-binding domain"/>
    <property type="match status" value="1"/>
</dbReference>
<evidence type="ECO:0000313" key="5">
    <source>
        <dbReference type="EMBL" id="NPU67143.1"/>
    </source>
</evidence>
<comment type="caution">
    <text evidence="5">The sequence shown here is derived from an EMBL/GenBank/DDBJ whole genome shotgun (WGS) entry which is preliminary data.</text>
</comment>
<reference evidence="5" key="1">
    <citation type="submission" date="2020-05" db="EMBL/GenBank/DDBJ databases">
        <title>Nod-independent and nitrogen-fixing Bradyrhizobium aeschynomene sp. nov. isolated from nodules of Aeschynomene indica.</title>
        <authorList>
            <person name="Zhang Z."/>
        </authorList>
    </citation>
    <scope>NUCLEOTIDE SEQUENCE</scope>
    <source>
        <strain evidence="5">83012</strain>
    </source>
</reference>
<evidence type="ECO:0000256" key="3">
    <source>
        <dbReference type="ARBA" id="ARBA00023163"/>
    </source>
</evidence>
<dbReference type="EMBL" id="JABFDN010000006">
    <property type="protein sequence ID" value="NPU67143.1"/>
    <property type="molecule type" value="Genomic_DNA"/>
</dbReference>
<keyword evidence="1" id="KW-0678">Repressor</keyword>
<dbReference type="PANTHER" id="PTHR30363:SF4">
    <property type="entry name" value="GLYCEROL-3-PHOSPHATE REGULON REPRESSOR"/>
    <property type="match status" value="1"/>
</dbReference>
<dbReference type="SMART" id="SM00420">
    <property type="entry name" value="HTH_DEOR"/>
    <property type="match status" value="1"/>
</dbReference>
<dbReference type="Pfam" id="PF00455">
    <property type="entry name" value="DeoRC"/>
    <property type="match status" value="1"/>
</dbReference>
<protein>
    <submittedName>
        <fullName evidence="5">DeoR/GlpR transcriptional regulator</fullName>
    </submittedName>
</protein>
<keyword evidence="2" id="KW-0805">Transcription regulation</keyword>
<gene>
    <name evidence="5" type="ORF">HL667_19220</name>
</gene>
<sequence>MSELPLARRDQIAGRLSAGQAVIAAALATEFSVSEDAIRRDLRALAAEGRCRRVYGGALPMAGGVIPMAARIGQDRERKLALARTAARSIARGEFLFLDSGSTNLALVERLPDDFDLTIATNGIDIAAAVLHRQDLRLIVIGGSVHAAVGGCVDTDALIQVQRFNIDRCFIGACAVSAQGGISAVDPTDAAFKRTLLSLSRISVAMVTNEKLETRAPHRIASAKSISQITVEHDAPAARLALLRRAGATIATAAPPE</sequence>
<dbReference type="PANTHER" id="PTHR30363">
    <property type="entry name" value="HTH-TYPE TRANSCRIPTIONAL REGULATOR SRLR-RELATED"/>
    <property type="match status" value="1"/>
</dbReference>
<dbReference type="SUPFAM" id="SSF46785">
    <property type="entry name" value="Winged helix' DNA-binding domain"/>
    <property type="match status" value="1"/>
</dbReference>
<proteinExistence type="predicted"/>
<dbReference type="InterPro" id="IPR036390">
    <property type="entry name" value="WH_DNA-bd_sf"/>
</dbReference>
<keyword evidence="6" id="KW-1185">Reference proteome</keyword>
<dbReference type="InterPro" id="IPR014036">
    <property type="entry name" value="DeoR-like_C"/>
</dbReference>
<evidence type="ECO:0000259" key="4">
    <source>
        <dbReference type="PROSITE" id="PS51000"/>
    </source>
</evidence>
<dbReference type="SUPFAM" id="SSF100950">
    <property type="entry name" value="NagB/RpiA/CoA transferase-like"/>
    <property type="match status" value="1"/>
</dbReference>
<dbReference type="Proteomes" id="UP000886476">
    <property type="component" value="Unassembled WGS sequence"/>
</dbReference>
<keyword evidence="3" id="KW-0804">Transcription</keyword>
<dbReference type="RefSeq" id="WP_172112249.1">
    <property type="nucleotide sequence ID" value="NZ_JABFDN010000006.1"/>
</dbReference>
<dbReference type="InterPro" id="IPR050313">
    <property type="entry name" value="Carb_Metab_HTH_regulators"/>
</dbReference>
<dbReference type="InterPro" id="IPR001034">
    <property type="entry name" value="DeoR_HTH"/>
</dbReference>
<organism evidence="5 6">
    <name type="scientific">Bradyrhizobium aeschynomenes</name>
    <dbReference type="NCBI Taxonomy" id="2734909"/>
    <lineage>
        <taxon>Bacteria</taxon>
        <taxon>Pseudomonadati</taxon>
        <taxon>Pseudomonadota</taxon>
        <taxon>Alphaproteobacteria</taxon>
        <taxon>Hyphomicrobiales</taxon>
        <taxon>Nitrobacteraceae</taxon>
        <taxon>Bradyrhizobium</taxon>
    </lineage>
</organism>
<evidence type="ECO:0000256" key="1">
    <source>
        <dbReference type="ARBA" id="ARBA00022491"/>
    </source>
</evidence>
<dbReference type="PROSITE" id="PS51000">
    <property type="entry name" value="HTH_DEOR_2"/>
    <property type="match status" value="1"/>
</dbReference>
<accession>A0ABX2CG15</accession>
<dbReference type="SMART" id="SM01134">
    <property type="entry name" value="DeoRC"/>
    <property type="match status" value="1"/>
</dbReference>
<evidence type="ECO:0000256" key="2">
    <source>
        <dbReference type="ARBA" id="ARBA00023015"/>
    </source>
</evidence>
<dbReference type="Pfam" id="PF08220">
    <property type="entry name" value="HTH_DeoR"/>
    <property type="match status" value="1"/>
</dbReference>
<evidence type="ECO:0000313" key="6">
    <source>
        <dbReference type="Proteomes" id="UP000886476"/>
    </source>
</evidence>
<dbReference type="InterPro" id="IPR036388">
    <property type="entry name" value="WH-like_DNA-bd_sf"/>
</dbReference>
<dbReference type="PRINTS" id="PR00037">
    <property type="entry name" value="HTHLACR"/>
</dbReference>